<feature type="chain" id="PRO_5041951126" evidence="1">
    <location>
        <begin position="16"/>
        <end position="87"/>
    </location>
</feature>
<dbReference type="EMBL" id="LGRX02022364">
    <property type="protein sequence ID" value="KAK3255706.1"/>
    <property type="molecule type" value="Genomic_DNA"/>
</dbReference>
<evidence type="ECO:0000256" key="1">
    <source>
        <dbReference type="SAM" id="SignalP"/>
    </source>
</evidence>
<evidence type="ECO:0000313" key="3">
    <source>
        <dbReference type="Proteomes" id="UP001190700"/>
    </source>
</evidence>
<gene>
    <name evidence="2" type="ORF">CYMTET_35124</name>
</gene>
<reference evidence="2 3" key="1">
    <citation type="journal article" date="2015" name="Genome Biol. Evol.">
        <title>Comparative Genomics of a Bacterivorous Green Alga Reveals Evolutionary Causalities and Consequences of Phago-Mixotrophic Mode of Nutrition.</title>
        <authorList>
            <person name="Burns J.A."/>
            <person name="Paasch A."/>
            <person name="Narechania A."/>
            <person name="Kim E."/>
        </authorList>
    </citation>
    <scope>NUCLEOTIDE SEQUENCE [LARGE SCALE GENOMIC DNA]</scope>
    <source>
        <strain evidence="2 3">PLY_AMNH</strain>
    </source>
</reference>
<dbReference type="Proteomes" id="UP001190700">
    <property type="component" value="Unassembled WGS sequence"/>
</dbReference>
<name>A0AAE0KP77_9CHLO</name>
<proteinExistence type="predicted"/>
<evidence type="ECO:0000313" key="2">
    <source>
        <dbReference type="EMBL" id="KAK3255706.1"/>
    </source>
</evidence>
<organism evidence="2 3">
    <name type="scientific">Cymbomonas tetramitiformis</name>
    <dbReference type="NCBI Taxonomy" id="36881"/>
    <lineage>
        <taxon>Eukaryota</taxon>
        <taxon>Viridiplantae</taxon>
        <taxon>Chlorophyta</taxon>
        <taxon>Pyramimonadophyceae</taxon>
        <taxon>Pyramimonadales</taxon>
        <taxon>Pyramimonadaceae</taxon>
        <taxon>Cymbomonas</taxon>
    </lineage>
</organism>
<keyword evidence="1" id="KW-0732">Signal</keyword>
<dbReference type="AlphaFoldDB" id="A0AAE0KP77"/>
<accession>A0AAE0KP77</accession>
<feature type="signal peptide" evidence="1">
    <location>
        <begin position="1"/>
        <end position="15"/>
    </location>
</feature>
<protein>
    <submittedName>
        <fullName evidence="2">Uncharacterized protein</fullName>
    </submittedName>
</protein>
<sequence>MAATLSTLLSNGALACLMPSESFAWAAAGTDTGGVDGVGEFLTDGTSLMEESMSLSSNNLLFALVVGALMISKFLKEVGVRWADACR</sequence>
<keyword evidence="3" id="KW-1185">Reference proteome</keyword>
<comment type="caution">
    <text evidence="2">The sequence shown here is derived from an EMBL/GenBank/DDBJ whole genome shotgun (WGS) entry which is preliminary data.</text>
</comment>